<proteinExistence type="inferred from homology"/>
<feature type="transmembrane region" description="Helical" evidence="18">
    <location>
        <begin position="378"/>
        <end position="398"/>
    </location>
</feature>
<evidence type="ECO:0000256" key="10">
    <source>
        <dbReference type="ARBA" id="ARBA00023170"/>
    </source>
</evidence>
<dbReference type="SUPFAM" id="SSF81321">
    <property type="entry name" value="Family A G protein-coupled receptor-like"/>
    <property type="match status" value="1"/>
</dbReference>
<evidence type="ECO:0000256" key="13">
    <source>
        <dbReference type="ARBA" id="ARBA00023288"/>
    </source>
</evidence>
<keyword evidence="4 16" id="KW-0812">Transmembrane</keyword>
<evidence type="ECO:0000256" key="3">
    <source>
        <dbReference type="ARBA" id="ARBA00022475"/>
    </source>
</evidence>
<evidence type="ECO:0000256" key="4">
    <source>
        <dbReference type="ARBA" id="ARBA00022692"/>
    </source>
</evidence>
<evidence type="ECO:0000256" key="15">
    <source>
        <dbReference type="ARBA" id="ARBA00031093"/>
    </source>
</evidence>
<dbReference type="GO" id="GO:0015054">
    <property type="term" value="F:gastrin receptor activity"/>
    <property type="evidence" value="ECO:0007669"/>
    <property type="project" value="InterPro"/>
</dbReference>
<evidence type="ECO:0000256" key="1">
    <source>
        <dbReference type="ARBA" id="ARBA00004651"/>
    </source>
</evidence>
<feature type="transmembrane region" description="Helical" evidence="18">
    <location>
        <begin position="117"/>
        <end position="136"/>
    </location>
</feature>
<dbReference type="PROSITE" id="PS50262">
    <property type="entry name" value="G_PROTEIN_RECEP_F1_2"/>
    <property type="match status" value="1"/>
</dbReference>
<evidence type="ECO:0000256" key="2">
    <source>
        <dbReference type="ARBA" id="ARBA00019090"/>
    </source>
</evidence>
<feature type="transmembrane region" description="Helical" evidence="18">
    <location>
        <begin position="157"/>
        <end position="178"/>
    </location>
</feature>
<dbReference type="Ensembl" id="ENSEBUT00000008362.1">
    <property type="protein sequence ID" value="ENSEBUP00000007873.1"/>
    <property type="gene ID" value="ENSEBUG00000005124.1"/>
</dbReference>
<keyword evidence="10 16" id="KW-0675">Receptor</keyword>
<comment type="similarity">
    <text evidence="16">Belongs to the G-protein coupled receptor 1 family.</text>
</comment>
<feature type="transmembrane region" description="Helical" evidence="18">
    <location>
        <begin position="337"/>
        <end position="358"/>
    </location>
</feature>
<keyword evidence="21" id="KW-1185">Reference proteome</keyword>
<evidence type="ECO:0000259" key="19">
    <source>
        <dbReference type="PROSITE" id="PS50262"/>
    </source>
</evidence>
<keyword evidence="6 16" id="KW-0297">G-protein coupled receptor</keyword>
<dbReference type="PANTHER" id="PTHR24238:SF75">
    <property type="entry name" value="CHOLECYSTOKININ-LIKE RECEPTOR AT 17D1-RELATED"/>
    <property type="match status" value="1"/>
</dbReference>
<feature type="transmembrane region" description="Helical" evidence="18">
    <location>
        <begin position="44"/>
        <end position="65"/>
    </location>
</feature>
<keyword evidence="9" id="KW-1015">Disulfide bond</keyword>
<organism evidence="20 21">
    <name type="scientific">Eptatretus burgeri</name>
    <name type="common">Inshore hagfish</name>
    <dbReference type="NCBI Taxonomy" id="7764"/>
    <lineage>
        <taxon>Eukaryota</taxon>
        <taxon>Metazoa</taxon>
        <taxon>Chordata</taxon>
        <taxon>Craniata</taxon>
        <taxon>Vertebrata</taxon>
        <taxon>Cyclostomata</taxon>
        <taxon>Myxini</taxon>
        <taxon>Myxiniformes</taxon>
        <taxon>Myxinidae</taxon>
        <taxon>Eptatretinae</taxon>
        <taxon>Eptatretus</taxon>
    </lineage>
</organism>
<evidence type="ECO:0000256" key="12">
    <source>
        <dbReference type="ARBA" id="ARBA00023224"/>
    </source>
</evidence>
<keyword evidence="13" id="KW-0449">Lipoprotein</keyword>
<dbReference type="AlphaFoldDB" id="A0A8C4WNQ3"/>
<dbReference type="Ensembl" id="ENSEBUT00000008390.1">
    <property type="protein sequence ID" value="ENSEBUP00000007901.1"/>
    <property type="gene ID" value="ENSEBUG00000005124.1"/>
</dbReference>
<feature type="region of interest" description="Disordered" evidence="17">
    <location>
        <begin position="263"/>
        <end position="284"/>
    </location>
</feature>
<sequence>MDSDITTSATTKYTNGSTDSNSQKNSSHCIGLAPTHDLDRTLRIVLYLLIFITSIVGNTIILIVLGCNRHLRTVTNTFLLSLAVSDLLLALFCMPFNLIPSLLKDFIFGWFICRSAAYLMGISVSVSTFSLVAISLERYGAICAPLRSRSWQTRSHASRVVCATWILSLALMVPYGLYSQLLPFSKDDGSTGHKCRMQWPSCTMQRVWPLFLLIVLFFLPGVIMLLAYSLISWELYRGIRFDTALRRQTQEIHRSMLRTGGTSNNYRQDTFSSNSGNADNLSSPDMNKKQLDKSIVELNDLNRTVSEASSTRTRLESQQSRARSTVSETNLLAKKRIIRMLATIVVTYFLCWTPLYSVNVWRVFDRRSAHCALSGTPILLIKLLCYTSSAVNPIIYCFMNRRFRNACFVTLRCCPVVGNRSGGIGGGGGGGGTMISGRGSRMTRTLVEDEIPGAMGSLASRNNYTSLTTVS</sequence>
<dbReference type="InterPro" id="IPR009126">
    <property type="entry name" value="Cholcskin_rcpt"/>
</dbReference>
<dbReference type="Proteomes" id="UP000694388">
    <property type="component" value="Unplaced"/>
</dbReference>
<evidence type="ECO:0000313" key="21">
    <source>
        <dbReference type="Proteomes" id="UP000694388"/>
    </source>
</evidence>
<dbReference type="InterPro" id="IPR000314">
    <property type="entry name" value="Gastrin_rcpt"/>
</dbReference>
<evidence type="ECO:0000256" key="14">
    <source>
        <dbReference type="ARBA" id="ARBA00025402"/>
    </source>
</evidence>
<dbReference type="OMA" id="NTTAHKC"/>
<dbReference type="GO" id="GO:0005886">
    <property type="term" value="C:plasma membrane"/>
    <property type="evidence" value="ECO:0007669"/>
    <property type="project" value="UniProtKB-SubCell"/>
</dbReference>
<keyword evidence="12 16" id="KW-0807">Transducer</keyword>
<feature type="transmembrane region" description="Helical" evidence="18">
    <location>
        <begin position="207"/>
        <end position="231"/>
    </location>
</feature>
<keyword evidence="3" id="KW-1003">Cell membrane</keyword>
<dbReference type="GO" id="GO:0008188">
    <property type="term" value="F:neuropeptide receptor activity"/>
    <property type="evidence" value="ECO:0007669"/>
    <property type="project" value="TreeGrafter"/>
</dbReference>
<keyword evidence="8" id="KW-0564">Palmitate</keyword>
<feature type="domain" description="G-protein coupled receptors family 1 profile" evidence="19">
    <location>
        <begin position="57"/>
        <end position="396"/>
    </location>
</feature>
<evidence type="ECO:0000256" key="5">
    <source>
        <dbReference type="ARBA" id="ARBA00022989"/>
    </source>
</evidence>
<reference evidence="20" key="1">
    <citation type="submission" date="2025-05" db="UniProtKB">
        <authorList>
            <consortium name="Ensembl"/>
        </authorList>
    </citation>
    <scope>IDENTIFICATION</scope>
</reference>
<comment type="function">
    <text evidence="14">Receptor for gastrin and cholecystokinin. The CCK-B receptors occur throughout the central nervous system where they modulate anxiety, analgesia, arousal, and neuroleptic activity. This receptor mediates its action by association with G proteins that activate a phosphatidylinositol-calcium second messenger system.</text>
</comment>
<evidence type="ECO:0000256" key="6">
    <source>
        <dbReference type="ARBA" id="ARBA00023040"/>
    </source>
</evidence>
<dbReference type="GeneTree" id="ENSGT01150000286926"/>
<name>A0A8C4WNQ3_EPTBU</name>
<feature type="region of interest" description="Disordered" evidence="17">
    <location>
        <begin position="1"/>
        <end position="25"/>
    </location>
</feature>
<dbReference type="PANTHER" id="PTHR24238">
    <property type="entry name" value="G-PROTEIN COUPLED RECEPTOR"/>
    <property type="match status" value="1"/>
</dbReference>
<keyword evidence="7 18" id="KW-0472">Membrane</keyword>
<comment type="subcellular location">
    <subcellularLocation>
        <location evidence="1">Cell membrane</location>
        <topology evidence="1">Multi-pass membrane protein</topology>
    </subcellularLocation>
</comment>
<evidence type="ECO:0000256" key="7">
    <source>
        <dbReference type="ARBA" id="ARBA00023136"/>
    </source>
</evidence>
<dbReference type="InterPro" id="IPR000276">
    <property type="entry name" value="GPCR_Rhodpsn"/>
</dbReference>
<evidence type="ECO:0000256" key="18">
    <source>
        <dbReference type="SAM" id="Phobius"/>
    </source>
</evidence>
<dbReference type="PRINTS" id="PR01822">
    <property type="entry name" value="CCYSTOKININR"/>
</dbReference>
<evidence type="ECO:0000256" key="9">
    <source>
        <dbReference type="ARBA" id="ARBA00023157"/>
    </source>
</evidence>
<evidence type="ECO:0000313" key="20">
    <source>
        <dbReference type="Ensembl" id="ENSEBUP00000007901.1"/>
    </source>
</evidence>
<evidence type="ECO:0000256" key="16">
    <source>
        <dbReference type="RuleBase" id="RU000688"/>
    </source>
</evidence>
<keyword evidence="11" id="KW-0325">Glycoprotein</keyword>
<keyword evidence="5 18" id="KW-1133">Transmembrane helix</keyword>
<feature type="transmembrane region" description="Helical" evidence="18">
    <location>
        <begin position="77"/>
        <end position="97"/>
    </location>
</feature>
<dbReference type="Pfam" id="PF00001">
    <property type="entry name" value="7tm_1"/>
    <property type="match status" value="1"/>
</dbReference>
<dbReference type="InterPro" id="IPR017452">
    <property type="entry name" value="GPCR_Rhodpsn_7TM"/>
</dbReference>
<protein>
    <recommendedName>
        <fullName evidence="2">Gastrin/cholecystokinin type B receptor</fullName>
    </recommendedName>
    <alternativeName>
        <fullName evidence="15">Cholecystokinin-2 receptor</fullName>
    </alternativeName>
</protein>
<dbReference type="PROSITE" id="PS00237">
    <property type="entry name" value="G_PROTEIN_RECEP_F1_1"/>
    <property type="match status" value="1"/>
</dbReference>
<evidence type="ECO:0000256" key="8">
    <source>
        <dbReference type="ARBA" id="ARBA00023139"/>
    </source>
</evidence>
<evidence type="ECO:0000256" key="17">
    <source>
        <dbReference type="SAM" id="MobiDB-lite"/>
    </source>
</evidence>
<evidence type="ECO:0000256" key="11">
    <source>
        <dbReference type="ARBA" id="ARBA00023180"/>
    </source>
</evidence>
<dbReference type="Gene3D" id="1.20.1070.10">
    <property type="entry name" value="Rhodopsin 7-helix transmembrane proteins"/>
    <property type="match status" value="1"/>
</dbReference>
<dbReference type="PRINTS" id="PR00237">
    <property type="entry name" value="GPCRRHODOPSN"/>
</dbReference>
<accession>A0A8C4WNQ3</accession>
<dbReference type="PRINTS" id="PR00527">
    <property type="entry name" value="GASTRINR"/>
</dbReference>